<evidence type="ECO:0000313" key="2">
    <source>
        <dbReference type="Proteomes" id="UP001286313"/>
    </source>
</evidence>
<organism evidence="1 2">
    <name type="scientific">Petrolisthes cinctipes</name>
    <name type="common">Flat porcelain crab</name>
    <dbReference type="NCBI Taxonomy" id="88211"/>
    <lineage>
        <taxon>Eukaryota</taxon>
        <taxon>Metazoa</taxon>
        <taxon>Ecdysozoa</taxon>
        <taxon>Arthropoda</taxon>
        <taxon>Crustacea</taxon>
        <taxon>Multicrustacea</taxon>
        <taxon>Malacostraca</taxon>
        <taxon>Eumalacostraca</taxon>
        <taxon>Eucarida</taxon>
        <taxon>Decapoda</taxon>
        <taxon>Pleocyemata</taxon>
        <taxon>Anomura</taxon>
        <taxon>Galatheoidea</taxon>
        <taxon>Porcellanidae</taxon>
        <taxon>Petrolisthes</taxon>
    </lineage>
</organism>
<protein>
    <submittedName>
        <fullName evidence="1">Uncharacterized protein</fullName>
    </submittedName>
</protein>
<evidence type="ECO:0000313" key="1">
    <source>
        <dbReference type="EMBL" id="KAK3861790.1"/>
    </source>
</evidence>
<gene>
    <name evidence="1" type="ORF">Pcinc_032289</name>
</gene>
<proteinExistence type="predicted"/>
<sequence length="131" mass="14177">MSRRSGNVGISTSTLLPLPHPLPHLTSMSLPLTPPHLYVSLPHSPRLSPSPSTSPHVSLTLHLTSTSLSLTILPRRSSSPYLTSPPLTFTSFSPKSTSLTHLTLPPRLSHSPHPTSHTSPFPIVLHHFLLS</sequence>
<dbReference type="Proteomes" id="UP001286313">
    <property type="component" value="Unassembled WGS sequence"/>
</dbReference>
<accession>A0AAE1K3L3</accession>
<keyword evidence="2" id="KW-1185">Reference proteome</keyword>
<dbReference type="EMBL" id="JAWQEG010004401">
    <property type="protein sequence ID" value="KAK3861790.1"/>
    <property type="molecule type" value="Genomic_DNA"/>
</dbReference>
<comment type="caution">
    <text evidence="1">The sequence shown here is derived from an EMBL/GenBank/DDBJ whole genome shotgun (WGS) entry which is preliminary data.</text>
</comment>
<name>A0AAE1K3L3_PETCI</name>
<reference evidence="1" key="1">
    <citation type="submission" date="2023-10" db="EMBL/GenBank/DDBJ databases">
        <title>Genome assemblies of two species of porcelain crab, Petrolisthes cinctipes and Petrolisthes manimaculis (Anomura: Porcellanidae).</title>
        <authorList>
            <person name="Angst P."/>
        </authorList>
    </citation>
    <scope>NUCLEOTIDE SEQUENCE</scope>
    <source>
        <strain evidence="1">PB745_01</strain>
        <tissue evidence="1">Gill</tissue>
    </source>
</reference>
<dbReference type="AlphaFoldDB" id="A0AAE1K3L3"/>